<dbReference type="eggNOG" id="COG0298">
    <property type="taxonomic scope" value="Bacteria"/>
</dbReference>
<proteinExistence type="inferred from homology"/>
<dbReference type="Gene3D" id="2.30.30.140">
    <property type="match status" value="1"/>
</dbReference>
<dbReference type="GO" id="GO:0051604">
    <property type="term" value="P:protein maturation"/>
    <property type="evidence" value="ECO:0007669"/>
    <property type="project" value="TreeGrafter"/>
</dbReference>
<organism evidence="2 3">
    <name type="scientific">Sorangium cellulosum So0157-2</name>
    <dbReference type="NCBI Taxonomy" id="1254432"/>
    <lineage>
        <taxon>Bacteria</taxon>
        <taxon>Pseudomonadati</taxon>
        <taxon>Myxococcota</taxon>
        <taxon>Polyangia</taxon>
        <taxon>Polyangiales</taxon>
        <taxon>Polyangiaceae</taxon>
        <taxon>Sorangium</taxon>
    </lineage>
</organism>
<comment type="similarity">
    <text evidence="1">Belongs to the HupF/HypC family.</text>
</comment>
<dbReference type="PATRIC" id="fig|1254432.3.peg.8271"/>
<dbReference type="GO" id="GO:1902670">
    <property type="term" value="F:carbon dioxide binding"/>
    <property type="evidence" value="ECO:0007669"/>
    <property type="project" value="TreeGrafter"/>
</dbReference>
<gene>
    <name evidence="2" type="ORF">SCE1572_36495</name>
</gene>
<dbReference type="GO" id="GO:0005506">
    <property type="term" value="F:iron ion binding"/>
    <property type="evidence" value="ECO:0007669"/>
    <property type="project" value="TreeGrafter"/>
</dbReference>
<reference evidence="2 3" key="1">
    <citation type="journal article" date="2013" name="Sci. Rep.">
        <title>Extraordinary expansion of a Sorangium cellulosum genome from an alkaline milieu.</title>
        <authorList>
            <person name="Han K."/>
            <person name="Li Z.F."/>
            <person name="Peng R."/>
            <person name="Zhu L.P."/>
            <person name="Zhou T."/>
            <person name="Wang L.G."/>
            <person name="Li S.G."/>
            <person name="Zhang X.B."/>
            <person name="Hu W."/>
            <person name="Wu Z.H."/>
            <person name="Qin N."/>
            <person name="Li Y.Z."/>
        </authorList>
    </citation>
    <scope>NUCLEOTIDE SEQUENCE [LARGE SCALE GENOMIC DNA]</scope>
    <source>
        <strain evidence="2 3">So0157-2</strain>
    </source>
</reference>
<dbReference type="PANTHER" id="PTHR35177:SF2">
    <property type="entry name" value="HYDROGENASE MATURATION FACTOR HYBG"/>
    <property type="match status" value="1"/>
</dbReference>
<dbReference type="PRINTS" id="PR00445">
    <property type="entry name" value="HUPFHYPC"/>
</dbReference>
<name>S4Y213_SORCE</name>
<protein>
    <submittedName>
        <fullName evidence="2">Hydrogenase assembly protein HupF</fullName>
    </submittedName>
</protein>
<dbReference type="InterPro" id="IPR001109">
    <property type="entry name" value="Hydrogenase_HupF/HypC"/>
</dbReference>
<accession>S4Y213</accession>
<dbReference type="AlphaFoldDB" id="S4Y213"/>
<dbReference type="KEGG" id="scu:SCE1572_36495"/>
<evidence type="ECO:0000313" key="2">
    <source>
        <dbReference type="EMBL" id="AGP39512.1"/>
    </source>
</evidence>
<dbReference type="Pfam" id="PF01455">
    <property type="entry name" value="HupF_HypC"/>
    <property type="match status" value="1"/>
</dbReference>
<dbReference type="HOGENOM" id="CLU_159381_2_2_7"/>
<evidence type="ECO:0000256" key="1">
    <source>
        <dbReference type="ARBA" id="ARBA00006018"/>
    </source>
</evidence>
<dbReference type="NCBIfam" id="TIGR00074">
    <property type="entry name" value="hypC_hupF"/>
    <property type="match status" value="1"/>
</dbReference>
<dbReference type="Proteomes" id="UP000014803">
    <property type="component" value="Chromosome"/>
</dbReference>
<dbReference type="SUPFAM" id="SSF159127">
    <property type="entry name" value="HupF/HypC-like"/>
    <property type="match status" value="1"/>
</dbReference>
<dbReference type="STRING" id="1254432.SCE1572_36495"/>
<evidence type="ECO:0000313" key="3">
    <source>
        <dbReference type="Proteomes" id="UP000014803"/>
    </source>
</evidence>
<dbReference type="PANTHER" id="PTHR35177">
    <property type="entry name" value="HYDROGENASE MATURATION FACTOR HYBG"/>
    <property type="match status" value="1"/>
</dbReference>
<sequence>MTMCLGVPGKVLGVTGGDLRLGRVAFAGIVKEICLAYVPEAEAGDYVIVHAGFAISRIDEASARRTLSYLDELDELGAARRGKDPR</sequence>
<dbReference type="EMBL" id="CP003969">
    <property type="protein sequence ID" value="AGP39512.1"/>
    <property type="molecule type" value="Genomic_DNA"/>
</dbReference>